<dbReference type="GO" id="GO:0016592">
    <property type="term" value="C:mediator complex"/>
    <property type="evidence" value="ECO:0007669"/>
    <property type="project" value="InterPro"/>
</dbReference>
<reference evidence="6" key="2">
    <citation type="submission" date="2012-08" db="EMBL/GenBank/DDBJ databases">
        <title>Genome sequence of Kazachstania naganishii.</title>
        <authorList>
            <person name="Gordon J.L."/>
            <person name="Armisen D."/>
            <person name="Proux-Wera E."/>
            <person name="OhEigeartaigh S.S."/>
            <person name="Byrne K.P."/>
            <person name="Wolfe K.H."/>
        </authorList>
    </citation>
    <scope>NUCLEOTIDE SEQUENCE [LARGE SCALE GENOMIC DNA]</scope>
    <source>
        <strain evidence="6">ATCC MYA-139 / BCRC 22969 / CBS 8797 / CCRC 22969 / KCTC 17520 / NBRC 10181 / NCYC 3082</strain>
    </source>
</reference>
<dbReference type="RefSeq" id="XP_022464741.1">
    <property type="nucleotide sequence ID" value="XM_022608223.1"/>
</dbReference>
<dbReference type="AlphaFoldDB" id="J7R6M9"/>
<reference evidence="5 6" key="1">
    <citation type="journal article" date="2011" name="Proc. Natl. Acad. Sci. U.S.A.">
        <title>Evolutionary erosion of yeast sex chromosomes by mating-type switching accidents.</title>
        <authorList>
            <person name="Gordon J.L."/>
            <person name="Armisen D."/>
            <person name="Proux-Wera E."/>
            <person name="Oheigeartaigh S.S."/>
            <person name="Byrne K.P."/>
            <person name="Wolfe K.H."/>
        </authorList>
    </citation>
    <scope>NUCLEOTIDE SEQUENCE [LARGE SCALE GENOMIC DNA]</scope>
    <source>
        <strain evidence="6">ATCC MYA-139 / BCRC 22969 / CBS 8797 / CCRC 22969 / KCTC 17520 / NBRC 10181 / NCYC 3082</strain>
    </source>
</reference>
<dbReference type="Proteomes" id="UP000006310">
    <property type="component" value="Chromosome 5"/>
</dbReference>
<keyword evidence="4" id="KW-0010">Activator</keyword>
<dbReference type="STRING" id="1071383.J7R6M9"/>
<evidence type="ECO:0000256" key="4">
    <source>
        <dbReference type="RuleBase" id="RU364147"/>
    </source>
</evidence>
<comment type="similarity">
    <text evidence="2 4">Belongs to the Mediator complex subunit 11 family.</text>
</comment>
<comment type="subcellular location">
    <subcellularLocation>
        <location evidence="1 4">Nucleus</location>
    </subcellularLocation>
</comment>
<dbReference type="InterPro" id="IPR019404">
    <property type="entry name" value="Mediator_Med11"/>
</dbReference>
<dbReference type="GeneID" id="34526195"/>
<name>J7R6M9_HUIN7</name>
<dbReference type="GO" id="GO:0003712">
    <property type="term" value="F:transcription coregulator activity"/>
    <property type="evidence" value="ECO:0007669"/>
    <property type="project" value="InterPro"/>
</dbReference>
<dbReference type="Pfam" id="PF10280">
    <property type="entry name" value="Med11"/>
    <property type="match status" value="1"/>
</dbReference>
<dbReference type="OMA" id="IMDDNIG"/>
<dbReference type="Gene3D" id="1.10.287.3490">
    <property type="match status" value="1"/>
</dbReference>
<evidence type="ECO:0000256" key="1">
    <source>
        <dbReference type="ARBA" id="ARBA00004123"/>
    </source>
</evidence>
<dbReference type="EMBL" id="HE978318">
    <property type="protein sequence ID" value="CCK70495.1"/>
    <property type="molecule type" value="Genomic_DNA"/>
</dbReference>
<dbReference type="HOGENOM" id="CLU_121031_1_0_1"/>
<dbReference type="KEGG" id="kng:KNAG_0E02340"/>
<keyword evidence="3 4" id="KW-0539">Nucleus</keyword>
<comment type="subunit">
    <text evidence="4">Component of the Mediator complex.</text>
</comment>
<evidence type="ECO:0000256" key="2">
    <source>
        <dbReference type="ARBA" id="ARBA00008186"/>
    </source>
</evidence>
<dbReference type="OrthoDB" id="5418434at2759"/>
<evidence type="ECO:0000256" key="3">
    <source>
        <dbReference type="ARBA" id="ARBA00023242"/>
    </source>
</evidence>
<evidence type="ECO:0000313" key="5">
    <source>
        <dbReference type="EMBL" id="CCK70495.1"/>
    </source>
</evidence>
<proteinExistence type="inferred from homology"/>
<keyword evidence="4" id="KW-0804">Transcription</keyword>
<comment type="function">
    <text evidence="4">Component of the Mediator complex, a coactivator involved in the regulated transcription of nearly all RNA polymerase II-dependent genes. Mediator functions as a bridge to convey information from gene-specific regulatory proteins to the basal RNA polymerase II transcription machinery. Mediator is recruited to promoters by direct interactions with regulatory proteins and serves as a scaffold for the assembly of a functional pre-initiation complex with RNA polymerase II and the general transcription factors.</text>
</comment>
<keyword evidence="4" id="KW-0805">Transcription regulation</keyword>
<gene>
    <name evidence="5" type="primary">KNAG0E02340</name>
    <name evidence="4" type="synonym">MED11</name>
    <name evidence="5" type="ordered locus">KNAG_0E02340</name>
</gene>
<accession>J7R6M9</accession>
<dbReference type="eggNOG" id="ENOG502S3YW">
    <property type="taxonomic scope" value="Eukaryota"/>
</dbReference>
<protein>
    <recommendedName>
        <fullName evidence="4">Mediator of RNA polymerase II transcription subunit 11</fullName>
    </recommendedName>
    <alternativeName>
        <fullName evidence="4">Mediator complex subunit 11</fullName>
    </alternativeName>
</protein>
<dbReference type="GO" id="GO:0006357">
    <property type="term" value="P:regulation of transcription by RNA polymerase II"/>
    <property type="evidence" value="ECO:0007669"/>
    <property type="project" value="InterPro"/>
</dbReference>
<organism evidence="5 6">
    <name type="scientific">Huiozyma naganishii (strain ATCC MYA-139 / BCRC 22969 / CBS 8797 / KCTC 17520 / NBRC 10181 / NCYC 3082 / Yp74L-3)</name>
    <name type="common">Yeast</name>
    <name type="synonym">Kazachstania naganishii</name>
    <dbReference type="NCBI Taxonomy" id="1071383"/>
    <lineage>
        <taxon>Eukaryota</taxon>
        <taxon>Fungi</taxon>
        <taxon>Dikarya</taxon>
        <taxon>Ascomycota</taxon>
        <taxon>Saccharomycotina</taxon>
        <taxon>Saccharomycetes</taxon>
        <taxon>Saccharomycetales</taxon>
        <taxon>Saccharomycetaceae</taxon>
        <taxon>Huiozyma</taxon>
    </lineage>
</organism>
<sequence length="152" mass="17231">MKLSAAIEIRTSHLTNSCTVTPGKLRQRAEGMQSPYVQERLQSLETIDLQLCSMLQEVSEVVFTFSEIKRGNVDVKPQFTQHVTRFYSLLNESTGKLRDEIRLLDENVGKRLLPINNVSKRALGQDDEKLQEQMKLLQEVLEGPGEHPPPTA</sequence>
<keyword evidence="6" id="KW-1185">Reference proteome</keyword>
<evidence type="ECO:0000313" key="6">
    <source>
        <dbReference type="Proteomes" id="UP000006310"/>
    </source>
</evidence>